<dbReference type="AlphaFoldDB" id="A0A2K2FZM7"/>
<feature type="domain" description="Transferrin-binding protein B C-lobe/N-lobe beta-barrel" evidence="1">
    <location>
        <begin position="656"/>
        <end position="752"/>
    </location>
</feature>
<gene>
    <name evidence="2" type="ORF">A8V01_21565</name>
</gene>
<dbReference type="Proteomes" id="UP000236327">
    <property type="component" value="Unassembled WGS sequence"/>
</dbReference>
<evidence type="ECO:0000313" key="2">
    <source>
        <dbReference type="EMBL" id="PNU04233.1"/>
    </source>
</evidence>
<dbReference type="InterPro" id="IPR001677">
    <property type="entry name" value="TbpB_B_D"/>
</dbReference>
<proteinExistence type="predicted"/>
<reference evidence="2 3" key="1">
    <citation type="submission" date="2016-05" db="EMBL/GenBank/DDBJ databases">
        <title>Complete genome sequence of Novosphingobium guangzhouense SA925(T).</title>
        <authorList>
            <person name="Sha S."/>
        </authorList>
    </citation>
    <scope>NUCLEOTIDE SEQUENCE [LARGE SCALE GENOMIC DNA]</scope>
    <source>
        <strain evidence="2 3">SA925</strain>
    </source>
</reference>
<sequence length="775" mass="79857">MVTESFANLSARATANFNANGKTNGTVANQTGTIRYDAVAGSYTLTGRGGSITFTAADIDASQSSPGATVYVRKNSSSNVDSLTITNPGVSGRFTYQYVGSAFWQHTQISNNSGSGTLDAFVYGMPSAASAVPRTGAGYFDVDLVGIETTPTGPAALGGSGGAVVDFAAGQVSIRGTMNGVYTGGDDNVFAAEGTVSSSANSFTGTFRFSDGAEFSGGLQGAFFGPEVNEIGATFNAAAPDGRVAIGTIMGRQGAYGNSRFSGRSLDNSQVFTVQARRLDFTTATGAVNSSVVGDFANQTLSSETFSIAYNAGNGFYQMTAPGLSTGVYMPLPYGSNMDYLGDLFVVPTVQTWSAAGYFQQLTGGSAGQPLRYRLDSIVYGMPTPDASLVRTGDAGYLLSFTGKVIDNDYANALLASGSGTLSVDLGSGAMTLKGDLQLVEDYSIAGRARVSKAAALTGSGMLSSSRNAFSGSLSFGEIGNYSGTFDGSFFGPGAEEVGATWSASDGSDRAVGTFLGVNDPSVLETGIKFQDLDRLTSFQTVTMADGFEEGSTITYDPTTGTYTARLAHPYGVSSGTYTFDPAHATSSSASRTYYRVETADASVTGYISKFGDQNPVIALSYMTFGDMAVEVDDSPNGSIHNFFVFGLNTKAIDRPHAGTASYSGVAYGYGSVQQLGYVGAVSGQSRLDADFGAGTLTLALNLNTSEAGPRSLPQYSFAGSIANDGFYGNTASGHFQGDFYGPNAAEFGALWSVSDATLPGGPTNISGLAVGTKR</sequence>
<accession>A0A2K2FZM7</accession>
<keyword evidence="3" id="KW-1185">Reference proteome</keyword>
<dbReference type="Gene3D" id="2.40.160.90">
    <property type="match status" value="3"/>
</dbReference>
<comment type="caution">
    <text evidence="2">The sequence shown here is derived from an EMBL/GenBank/DDBJ whole genome shotgun (WGS) entry which is preliminary data.</text>
</comment>
<organism evidence="2 3">
    <name type="scientific">Novosphingobium guangzhouense</name>
    <dbReference type="NCBI Taxonomy" id="1850347"/>
    <lineage>
        <taxon>Bacteria</taxon>
        <taxon>Pseudomonadati</taxon>
        <taxon>Pseudomonadota</taxon>
        <taxon>Alphaproteobacteria</taxon>
        <taxon>Sphingomonadales</taxon>
        <taxon>Sphingomonadaceae</taxon>
        <taxon>Novosphingobium</taxon>
    </lineage>
</organism>
<dbReference type="Pfam" id="PF01298">
    <property type="entry name" value="TbpB_B_D"/>
    <property type="match status" value="1"/>
</dbReference>
<dbReference type="InterPro" id="IPR011250">
    <property type="entry name" value="OMP/PagP_B-barrel"/>
</dbReference>
<evidence type="ECO:0000259" key="1">
    <source>
        <dbReference type="Pfam" id="PF01298"/>
    </source>
</evidence>
<evidence type="ECO:0000313" key="3">
    <source>
        <dbReference type="Proteomes" id="UP000236327"/>
    </source>
</evidence>
<protein>
    <recommendedName>
        <fullName evidence="1">Transferrin-binding protein B C-lobe/N-lobe beta-barrel domain-containing protein</fullName>
    </recommendedName>
</protein>
<dbReference type="SUPFAM" id="SSF56925">
    <property type="entry name" value="OMPA-like"/>
    <property type="match status" value="3"/>
</dbReference>
<dbReference type="EMBL" id="LYMM01000039">
    <property type="protein sequence ID" value="PNU04233.1"/>
    <property type="molecule type" value="Genomic_DNA"/>
</dbReference>
<name>A0A2K2FZM7_9SPHN</name>